<accession>I7IVW3</accession>
<comment type="caution">
    <text evidence="7">The sequence shown here is derived from an EMBL/GenBank/DDBJ whole genome shotgun (WGS) entry which is preliminary data.</text>
</comment>
<name>I7IVW3_9LACO</name>
<evidence type="ECO:0000313" key="8">
    <source>
        <dbReference type="Proteomes" id="UP000009320"/>
    </source>
</evidence>
<evidence type="ECO:0000256" key="4">
    <source>
        <dbReference type="ARBA" id="ARBA00022989"/>
    </source>
</evidence>
<feature type="transmembrane region" description="Helical" evidence="6">
    <location>
        <begin position="115"/>
        <end position="134"/>
    </location>
</feature>
<evidence type="ECO:0000256" key="2">
    <source>
        <dbReference type="ARBA" id="ARBA00010350"/>
    </source>
</evidence>
<feature type="transmembrane region" description="Helical" evidence="6">
    <location>
        <begin position="61"/>
        <end position="81"/>
    </location>
</feature>
<keyword evidence="8" id="KW-1185">Reference proteome</keyword>
<feature type="transmembrane region" description="Helical" evidence="6">
    <location>
        <begin position="171"/>
        <end position="187"/>
    </location>
</feature>
<dbReference type="Proteomes" id="UP000009320">
    <property type="component" value="Unassembled WGS sequence"/>
</dbReference>
<feature type="transmembrane region" description="Helical" evidence="6">
    <location>
        <begin position="87"/>
        <end position="108"/>
    </location>
</feature>
<proteinExistence type="inferred from homology"/>
<evidence type="ECO:0000313" key="7">
    <source>
        <dbReference type="EMBL" id="CCI82143.1"/>
    </source>
</evidence>
<dbReference type="CDD" id="cd10432">
    <property type="entry name" value="BI-1-like_bacterial"/>
    <property type="match status" value="1"/>
</dbReference>
<dbReference type="InterPro" id="IPR006214">
    <property type="entry name" value="Bax_inhibitor_1-related"/>
</dbReference>
<organism evidence="7 8">
    <name type="scientific">Lactobacillus hominis DSM 23910 = CRBIP 24.179</name>
    <dbReference type="NCBI Taxonomy" id="1423758"/>
    <lineage>
        <taxon>Bacteria</taxon>
        <taxon>Bacillati</taxon>
        <taxon>Bacillota</taxon>
        <taxon>Bacilli</taxon>
        <taxon>Lactobacillales</taxon>
        <taxon>Lactobacillaceae</taxon>
        <taxon>Lactobacillus</taxon>
    </lineage>
</organism>
<dbReference type="EMBL" id="CAKE01000015">
    <property type="protein sequence ID" value="CCI82143.1"/>
    <property type="molecule type" value="Genomic_DNA"/>
</dbReference>
<keyword evidence="3 6" id="KW-0812">Transmembrane</keyword>
<dbReference type="GO" id="GO:0016020">
    <property type="term" value="C:membrane"/>
    <property type="evidence" value="ECO:0007669"/>
    <property type="project" value="UniProtKB-SubCell"/>
</dbReference>
<evidence type="ECO:0000256" key="3">
    <source>
        <dbReference type="ARBA" id="ARBA00022692"/>
    </source>
</evidence>
<evidence type="ECO:0000256" key="6">
    <source>
        <dbReference type="RuleBase" id="RU004379"/>
    </source>
</evidence>
<keyword evidence="4 6" id="KW-1133">Transmembrane helix</keyword>
<comment type="subcellular location">
    <subcellularLocation>
        <location evidence="1">Membrane</location>
        <topology evidence="1">Multi-pass membrane protein</topology>
    </subcellularLocation>
</comment>
<evidence type="ECO:0000256" key="5">
    <source>
        <dbReference type="ARBA" id="ARBA00023136"/>
    </source>
</evidence>
<keyword evidence="5 6" id="KW-0472">Membrane</keyword>
<feature type="transmembrane region" description="Helical" evidence="6">
    <location>
        <begin position="26"/>
        <end position="49"/>
    </location>
</feature>
<reference evidence="7 8" key="1">
    <citation type="submission" date="2012-06" db="EMBL/GenBank/DDBJ databases">
        <title>Draft Genome Sequence of Lactobacillus hominis Strain CRBIP 24.179T, isolated from human intestine.</title>
        <authorList>
            <person name="Cousin S."/>
            <person name="Ma L."/>
            <person name="Bizet C."/>
            <person name="Loux V."/>
            <person name="Bouchier C."/>
            <person name="Clermont D."/>
            <person name="Creno S."/>
        </authorList>
    </citation>
    <scope>NUCLEOTIDE SEQUENCE [LARGE SCALE GENOMIC DNA]</scope>
    <source>
        <strain evidence="8">CRBIP 24.179T</strain>
    </source>
</reference>
<dbReference type="PANTHER" id="PTHR23291">
    <property type="entry name" value="BAX INHIBITOR-RELATED"/>
    <property type="match status" value="1"/>
</dbReference>
<dbReference type="GeneID" id="82847367"/>
<dbReference type="AlphaFoldDB" id="I7IVW3"/>
<comment type="similarity">
    <text evidence="2 6">Belongs to the BI1 family.</text>
</comment>
<dbReference type="PANTHER" id="PTHR23291:SF50">
    <property type="entry name" value="PROTEIN LIFEGUARD 4"/>
    <property type="match status" value="1"/>
</dbReference>
<dbReference type="RefSeq" id="WP_008471136.1">
    <property type="nucleotide sequence ID" value="NZ_AYZP01000009.1"/>
</dbReference>
<dbReference type="Pfam" id="PF01027">
    <property type="entry name" value="Bax1-I"/>
    <property type="match status" value="1"/>
</dbReference>
<dbReference type="OrthoDB" id="9793828at2"/>
<protein>
    <submittedName>
        <fullName evidence="7">Integral membrane protein</fullName>
    </submittedName>
</protein>
<dbReference type="eggNOG" id="COG0670">
    <property type="taxonomic scope" value="Bacteria"/>
</dbReference>
<sequence>MDNFSPENGRRSIIDVSALNSFLSKMYGYMALAVFVSALTAYLTMTVFAKPMASFMMQHRWAMWLLLLLPIVLTFAISFNATRSPVTSFILLMITAIIYGVTFAFIAGAYTGQDIACAFFASAAVFVTMAIIGTVTKKNLNRIGSYASAALIGLIVAMLINLFLKNPMVDYIFSFIAVIIFTILTAWDAQRMKNIFLQFGSEVSPNGLAVLGALQLYLDFVNLFLQFLEIFGFSNNDN</sequence>
<evidence type="ECO:0000256" key="1">
    <source>
        <dbReference type="ARBA" id="ARBA00004141"/>
    </source>
</evidence>
<feature type="transmembrane region" description="Helical" evidence="6">
    <location>
        <begin position="146"/>
        <end position="164"/>
    </location>
</feature>
<gene>
    <name evidence="7" type="ORF">BN55_02235</name>
</gene>